<evidence type="ECO:0000313" key="2">
    <source>
        <dbReference type="EMBL" id="WJZ95752.1"/>
    </source>
</evidence>
<evidence type="ECO:0000259" key="1">
    <source>
        <dbReference type="Pfam" id="PF07727"/>
    </source>
</evidence>
<evidence type="ECO:0000313" key="3">
    <source>
        <dbReference type="Proteomes" id="UP001227230"/>
    </source>
</evidence>
<name>A0ABY9CMC4_VITVI</name>
<keyword evidence="3" id="KW-1185">Reference proteome</keyword>
<accession>A0ABY9CMC4</accession>
<proteinExistence type="predicted"/>
<protein>
    <recommendedName>
        <fullName evidence="1">Reverse transcriptase Ty1/copia-type domain-containing protein</fullName>
    </recommendedName>
</protein>
<dbReference type="EMBL" id="CP126657">
    <property type="protein sequence ID" value="WJZ95752.1"/>
    <property type="molecule type" value="Genomic_DNA"/>
</dbReference>
<dbReference type="Proteomes" id="UP001227230">
    <property type="component" value="Chromosome 10"/>
</dbReference>
<gene>
    <name evidence="2" type="ORF">VitviT2T_014495</name>
</gene>
<dbReference type="InterPro" id="IPR013103">
    <property type="entry name" value="RVT_2"/>
</dbReference>
<dbReference type="Pfam" id="PF07727">
    <property type="entry name" value="RVT_2"/>
    <property type="match status" value="1"/>
</dbReference>
<sequence length="228" mass="25649">MEEESNALLHKKTVNLVPFHPSMKIVGSPWVSKMKEKSSGSIEGFKARLLAKGYTQKEGVDFEETCSPVVKATTIRIFLSLAVSLKLKLTMKKVDVKKELEFSKTERKVGVAELIESKERDNDFVSDFLARWQALPFRCPQKVTPSFPGPGGPATSSPPWLIAKRRLLVDQAGRNDQGGRRSRERNLNLIQEGRSETIADASRTAERPPDEEYVAEVLNRAVRVLKWI</sequence>
<organism evidence="2 3">
    <name type="scientific">Vitis vinifera</name>
    <name type="common">Grape</name>
    <dbReference type="NCBI Taxonomy" id="29760"/>
    <lineage>
        <taxon>Eukaryota</taxon>
        <taxon>Viridiplantae</taxon>
        <taxon>Streptophyta</taxon>
        <taxon>Embryophyta</taxon>
        <taxon>Tracheophyta</taxon>
        <taxon>Spermatophyta</taxon>
        <taxon>Magnoliopsida</taxon>
        <taxon>eudicotyledons</taxon>
        <taxon>Gunneridae</taxon>
        <taxon>Pentapetalae</taxon>
        <taxon>rosids</taxon>
        <taxon>Vitales</taxon>
        <taxon>Vitaceae</taxon>
        <taxon>Viteae</taxon>
        <taxon>Vitis</taxon>
    </lineage>
</organism>
<reference evidence="2 3" key="1">
    <citation type="journal article" date="2023" name="Hortic Res">
        <title>The complete reference genome for grapevine (Vitis vinifera L.) genetics and breeding.</title>
        <authorList>
            <person name="Shi X."/>
            <person name="Cao S."/>
            <person name="Wang X."/>
            <person name="Huang S."/>
            <person name="Wang Y."/>
            <person name="Liu Z."/>
            <person name="Liu W."/>
            <person name="Leng X."/>
            <person name="Peng Y."/>
            <person name="Wang N."/>
            <person name="Wang Y."/>
            <person name="Ma Z."/>
            <person name="Xu X."/>
            <person name="Zhang F."/>
            <person name="Xue H."/>
            <person name="Zhong H."/>
            <person name="Wang Y."/>
            <person name="Zhang K."/>
            <person name="Velt A."/>
            <person name="Avia K."/>
            <person name="Holtgrawe D."/>
            <person name="Grimplet J."/>
            <person name="Matus J.T."/>
            <person name="Ware D."/>
            <person name="Wu X."/>
            <person name="Wang H."/>
            <person name="Liu C."/>
            <person name="Fang Y."/>
            <person name="Rustenholz C."/>
            <person name="Cheng Z."/>
            <person name="Xiao H."/>
            <person name="Zhou Y."/>
        </authorList>
    </citation>
    <scope>NUCLEOTIDE SEQUENCE [LARGE SCALE GENOMIC DNA]</scope>
    <source>
        <strain evidence="3">cv. Pinot noir / PN40024</strain>
        <tissue evidence="2">Leaf</tissue>
    </source>
</reference>
<feature type="domain" description="Reverse transcriptase Ty1/copia-type" evidence="1">
    <location>
        <begin position="12"/>
        <end position="98"/>
    </location>
</feature>